<dbReference type="KEGG" id="pwo:UX70_C0001G0453"/>
<dbReference type="Proteomes" id="UP000035656">
    <property type="component" value="Chromosome"/>
</dbReference>
<gene>
    <name evidence="2" type="ORF">UX70_C0001G0453</name>
</gene>
<proteinExistence type="predicted"/>
<keyword evidence="1" id="KW-0812">Transmembrane</keyword>
<dbReference type="AlphaFoldDB" id="A0A0G4AS90"/>
<keyword evidence="1" id="KW-0472">Membrane</keyword>
<evidence type="ECO:0000313" key="2">
    <source>
        <dbReference type="EMBL" id="AKM78175.1"/>
    </source>
</evidence>
<evidence type="ECO:0000313" key="3">
    <source>
        <dbReference type="Proteomes" id="UP000035656"/>
    </source>
</evidence>
<accession>A0A0G4AS90</accession>
<name>A0A0G4AS90_9BACT</name>
<dbReference type="EMBL" id="CP011209">
    <property type="protein sequence ID" value="AKM78175.1"/>
    <property type="molecule type" value="Genomic_DNA"/>
</dbReference>
<reference evidence="2 3" key="1">
    <citation type="journal article" date="2015" name="Nature">
        <title>rRNA introns, odd ribosomes, and small enigmatic genomes across a large radiation of phyla.</title>
        <authorList>
            <person name="Brown C.T."/>
            <person name="Hug L.A."/>
            <person name="Thomas B.C."/>
            <person name="Sharon I."/>
            <person name="Castelle C.J."/>
            <person name="Singh A."/>
            <person name="Wilkins M.J."/>
            <person name="Williams K.H."/>
            <person name="Banfield J.F."/>
        </authorList>
    </citation>
    <scope>NUCLEOTIDE SEQUENCE [LARGE SCALE GENOMIC DNA]</scope>
</reference>
<organism evidence="2 3">
    <name type="scientific">Candidatus Wolfebacteria bacterium GW2011_GWB1_47_1</name>
    <dbReference type="NCBI Taxonomy" id="1619007"/>
    <lineage>
        <taxon>Bacteria</taxon>
        <taxon>Candidatus Wolfeibacteriota</taxon>
    </lineage>
</organism>
<evidence type="ECO:0000256" key="1">
    <source>
        <dbReference type="SAM" id="Phobius"/>
    </source>
</evidence>
<protein>
    <submittedName>
        <fullName evidence="2">Uncharacterized protein</fullName>
    </submittedName>
</protein>
<sequence>MYKKGNTKGMCNGVYGFAVLGAAVYFIQHATTFWMGIFGIGKAIFWPAMVMYKVLGMLGM</sequence>
<keyword evidence="1" id="KW-1133">Transmembrane helix</keyword>
<feature type="transmembrane region" description="Helical" evidence="1">
    <location>
        <begin position="33"/>
        <end position="55"/>
    </location>
</feature>
<feature type="transmembrane region" description="Helical" evidence="1">
    <location>
        <begin position="9"/>
        <end position="27"/>
    </location>
</feature>